<keyword evidence="4" id="KW-1185">Reference proteome</keyword>
<evidence type="ECO:0000259" key="2">
    <source>
        <dbReference type="SMART" id="SM00899"/>
    </source>
</evidence>
<evidence type="ECO:0000313" key="3">
    <source>
        <dbReference type="EMBL" id="ANY21418.1"/>
    </source>
</evidence>
<proteinExistence type="predicted"/>
<gene>
    <name evidence="3" type="ORF">A6F68_02938</name>
</gene>
<reference evidence="3 4" key="1">
    <citation type="submission" date="2016-07" db="EMBL/GenBank/DDBJ databases">
        <title>Complete genome sequence of Altererythrobacter dongtanensis KCTC 22672, a type strain with esterase isolated from tidal flat.</title>
        <authorList>
            <person name="Cheng H."/>
            <person name="Wu Y.-H."/>
            <person name="Zhou P."/>
            <person name="Huo Y.-Y."/>
            <person name="Wang C.-S."/>
            <person name="Xu X.-W."/>
        </authorList>
    </citation>
    <scope>NUCLEOTIDE SEQUENCE [LARGE SCALE GENOMIC DNA]</scope>
    <source>
        <strain evidence="3 4">KCTC 22672</strain>
    </source>
</reference>
<dbReference type="InterPro" id="IPR038157">
    <property type="entry name" value="FeoA_core_dom"/>
</dbReference>
<dbReference type="Proteomes" id="UP000092932">
    <property type="component" value="Chromosome"/>
</dbReference>
<dbReference type="Pfam" id="PF04023">
    <property type="entry name" value="FeoA"/>
    <property type="match status" value="1"/>
</dbReference>
<dbReference type="InterPro" id="IPR007167">
    <property type="entry name" value="Fe-transptr_FeoA-like"/>
</dbReference>
<dbReference type="Gene3D" id="2.30.30.90">
    <property type="match status" value="1"/>
</dbReference>
<dbReference type="SMART" id="SM00899">
    <property type="entry name" value="FeoA"/>
    <property type="match status" value="1"/>
</dbReference>
<accession>A0A1B2AH24</accession>
<dbReference type="InterPro" id="IPR008988">
    <property type="entry name" value="Transcriptional_repressor_C"/>
</dbReference>
<dbReference type="SUPFAM" id="SSF50037">
    <property type="entry name" value="C-terminal domain of transcriptional repressors"/>
    <property type="match status" value="1"/>
</dbReference>
<evidence type="ECO:0000313" key="4">
    <source>
        <dbReference type="Proteomes" id="UP000092932"/>
    </source>
</evidence>
<protein>
    <submittedName>
        <fullName evidence="3">FeoA domain protein</fullName>
    </submittedName>
</protein>
<keyword evidence="1" id="KW-0408">Iron</keyword>
<dbReference type="STRING" id="692370.A6F68_02938"/>
<dbReference type="GO" id="GO:0046914">
    <property type="term" value="F:transition metal ion binding"/>
    <property type="evidence" value="ECO:0007669"/>
    <property type="project" value="InterPro"/>
</dbReference>
<name>A0A1B2AH24_9SPHN</name>
<feature type="domain" description="Ferrous iron transporter FeoA-like" evidence="2">
    <location>
        <begin position="1"/>
        <end position="78"/>
    </location>
</feature>
<dbReference type="RefSeq" id="WP_067681692.1">
    <property type="nucleotide sequence ID" value="NZ_CP016591.1"/>
</dbReference>
<organism evidence="3 4">
    <name type="scientific">Tsuneonella dongtanensis</name>
    <dbReference type="NCBI Taxonomy" id="692370"/>
    <lineage>
        <taxon>Bacteria</taxon>
        <taxon>Pseudomonadati</taxon>
        <taxon>Pseudomonadota</taxon>
        <taxon>Alphaproteobacteria</taxon>
        <taxon>Sphingomonadales</taxon>
        <taxon>Erythrobacteraceae</taxon>
        <taxon>Tsuneonella</taxon>
    </lineage>
</organism>
<evidence type="ECO:0000256" key="1">
    <source>
        <dbReference type="ARBA" id="ARBA00023004"/>
    </source>
</evidence>
<dbReference type="KEGG" id="ado:A6F68_02938"/>
<dbReference type="AlphaFoldDB" id="A0A1B2AH24"/>
<dbReference type="EMBL" id="CP016591">
    <property type="protein sequence ID" value="ANY21418.1"/>
    <property type="molecule type" value="Genomic_DNA"/>
</dbReference>
<dbReference type="PATRIC" id="fig|692370.5.peg.2940"/>
<sequence length="79" mass="8465">MTLEGLEPGTRARIVAVDWGRLAPEDGVRLRALGLDAGARVAVAHRGVFGGRDPLAIMIGRMTVALRRSHAAAMEVEYL</sequence>
<dbReference type="OrthoDB" id="7173531at2"/>